<dbReference type="PROSITE" id="PS51257">
    <property type="entry name" value="PROKAR_LIPOPROTEIN"/>
    <property type="match status" value="1"/>
</dbReference>
<organism evidence="1 2">
    <name type="scientific">Mucilaginibacter gynuensis</name>
    <dbReference type="NCBI Taxonomy" id="1302236"/>
    <lineage>
        <taxon>Bacteria</taxon>
        <taxon>Pseudomonadati</taxon>
        <taxon>Bacteroidota</taxon>
        <taxon>Sphingobacteriia</taxon>
        <taxon>Sphingobacteriales</taxon>
        <taxon>Sphingobacteriaceae</taxon>
        <taxon>Mucilaginibacter</taxon>
    </lineage>
</organism>
<keyword evidence="2" id="KW-1185">Reference proteome</keyword>
<comment type="caution">
    <text evidence="1">The sequence shown here is derived from an EMBL/GenBank/DDBJ whole genome shotgun (WGS) entry which is preliminary data.</text>
</comment>
<gene>
    <name evidence="1" type="ORF">GCM10023149_47010</name>
</gene>
<reference evidence="2" key="1">
    <citation type="journal article" date="2019" name="Int. J. Syst. Evol. Microbiol.">
        <title>The Global Catalogue of Microorganisms (GCM) 10K type strain sequencing project: providing services to taxonomists for standard genome sequencing and annotation.</title>
        <authorList>
            <consortium name="The Broad Institute Genomics Platform"/>
            <consortium name="The Broad Institute Genome Sequencing Center for Infectious Disease"/>
            <person name="Wu L."/>
            <person name="Ma J."/>
        </authorList>
    </citation>
    <scope>NUCLEOTIDE SEQUENCE [LARGE SCALE GENOMIC DNA]</scope>
    <source>
        <strain evidence="2">JCM 17705</strain>
    </source>
</reference>
<evidence type="ECO:0000313" key="2">
    <source>
        <dbReference type="Proteomes" id="UP001500582"/>
    </source>
</evidence>
<dbReference type="EMBL" id="BAABFT010000019">
    <property type="protein sequence ID" value="GAA4337525.1"/>
    <property type="molecule type" value="Genomic_DNA"/>
</dbReference>
<accession>A0ABP8HCX3</accession>
<name>A0ABP8HCX3_9SPHI</name>
<dbReference type="RefSeq" id="WP_345213647.1">
    <property type="nucleotide sequence ID" value="NZ_BAABFT010000019.1"/>
</dbReference>
<evidence type="ECO:0008006" key="3">
    <source>
        <dbReference type="Google" id="ProtNLM"/>
    </source>
</evidence>
<proteinExistence type="predicted"/>
<protein>
    <recommendedName>
        <fullName evidence="3">Lipoprotein</fullName>
    </recommendedName>
</protein>
<dbReference type="Proteomes" id="UP001500582">
    <property type="component" value="Unassembled WGS sequence"/>
</dbReference>
<evidence type="ECO:0000313" key="1">
    <source>
        <dbReference type="EMBL" id="GAA4337525.1"/>
    </source>
</evidence>
<sequence length="132" mass="15697">MKKFLLFIICLSLVACDNRTDIEKVITDTTNRGYWIRMGMDSTGHYKDFFDRFEFYKNGKYTIFSSTDFHKKGDEFRIGIDETYSYDWQYNTIDSVLTIGGLIYKIDKASSDSILMSGWHYKGKYIFLKRYE</sequence>